<feature type="domain" description="DUF4349" evidence="2">
    <location>
        <begin position="47"/>
        <end position="258"/>
    </location>
</feature>
<feature type="transmembrane region" description="Helical" evidence="1">
    <location>
        <begin position="234"/>
        <end position="258"/>
    </location>
</feature>
<evidence type="ECO:0000259" key="2">
    <source>
        <dbReference type="Pfam" id="PF14257"/>
    </source>
</evidence>
<dbReference type="PROSITE" id="PS51257">
    <property type="entry name" value="PROKAR_LIPOPROTEIN"/>
    <property type="match status" value="1"/>
</dbReference>
<keyword evidence="1" id="KW-1133">Transmembrane helix</keyword>
<keyword evidence="1" id="KW-0472">Membrane</keyword>
<protein>
    <submittedName>
        <fullName evidence="3">DUF4349 domain-containing protein</fullName>
    </submittedName>
</protein>
<dbReference type="InterPro" id="IPR025645">
    <property type="entry name" value="DUF4349"/>
</dbReference>
<name>A0ABX0LSJ3_9BURK</name>
<comment type="caution">
    <text evidence="3">The sequence shown here is derived from an EMBL/GenBank/DDBJ whole genome shotgun (WGS) entry which is preliminary data.</text>
</comment>
<reference evidence="3 4" key="1">
    <citation type="submission" date="2019-09" db="EMBL/GenBank/DDBJ databases">
        <title>Taxonomy of Antarctic Massilia spp.: description of Massilia rubra sp. nov., Massilia aquatica sp. nov., Massilia mucilaginosa sp. nov., Massilia frigida sp. nov. isolated from streams, lakes and regoliths.</title>
        <authorList>
            <person name="Holochova P."/>
            <person name="Sedlacek I."/>
            <person name="Kralova S."/>
            <person name="Maslanova I."/>
            <person name="Busse H.-J."/>
            <person name="Stankova E."/>
            <person name="Vrbovska V."/>
            <person name="Kovarovic V."/>
            <person name="Bartak M."/>
            <person name="Svec P."/>
            <person name="Pantucek R."/>
        </authorList>
    </citation>
    <scope>NUCLEOTIDE SEQUENCE [LARGE SCALE GENOMIC DNA]</scope>
    <source>
        <strain evidence="3 4">CCM 8692</strain>
    </source>
</reference>
<evidence type="ECO:0000256" key="1">
    <source>
        <dbReference type="SAM" id="Phobius"/>
    </source>
</evidence>
<keyword evidence="1" id="KW-0812">Transmembrane</keyword>
<dbReference type="RefSeq" id="WP_167226509.1">
    <property type="nucleotide sequence ID" value="NZ_VUYU01000011.1"/>
</dbReference>
<dbReference type="Pfam" id="PF14257">
    <property type="entry name" value="DUF4349"/>
    <property type="match status" value="1"/>
</dbReference>
<evidence type="ECO:0000313" key="3">
    <source>
        <dbReference type="EMBL" id="NHZ35325.1"/>
    </source>
</evidence>
<dbReference type="Proteomes" id="UP000785613">
    <property type="component" value="Unassembled WGS sequence"/>
</dbReference>
<accession>A0ABX0LSJ3</accession>
<gene>
    <name evidence="3" type="ORF">F0185_17295</name>
</gene>
<organism evidence="3 4">
    <name type="scientific">Massilia rubra</name>
    <dbReference type="NCBI Taxonomy" id="2607910"/>
    <lineage>
        <taxon>Bacteria</taxon>
        <taxon>Pseudomonadati</taxon>
        <taxon>Pseudomonadota</taxon>
        <taxon>Betaproteobacteria</taxon>
        <taxon>Burkholderiales</taxon>
        <taxon>Oxalobacteraceae</taxon>
        <taxon>Telluria group</taxon>
        <taxon>Massilia</taxon>
    </lineage>
</organism>
<proteinExistence type="predicted"/>
<sequence length="274" mass="30062">MKILSGIVVAFFLCACSQKMEVAAGGAMPEAVETKLIEAPEPPGSRRYIATRHKLLLEAPEAELHKHFEAIQAACLKLACVVLNADQSQARLRSPANATLSARIPPQAFDSFLKTMLEHGKLLQHERDSEDLTAQVIDVEAKIANLTALKARILDLLAKRTGNLKEVLEAEKQLSETQSELDSISGQRKALASQTEMTRVELNLVAESLHAEQSWVAPVAQAIKESGHVLTSSLGVLITVVVAVLPWLLVLIPLFLWLRKLYRARKARRAQAAM</sequence>
<evidence type="ECO:0000313" key="4">
    <source>
        <dbReference type="Proteomes" id="UP000785613"/>
    </source>
</evidence>
<keyword evidence="4" id="KW-1185">Reference proteome</keyword>
<dbReference type="EMBL" id="VUYU01000011">
    <property type="protein sequence ID" value="NHZ35325.1"/>
    <property type="molecule type" value="Genomic_DNA"/>
</dbReference>